<protein>
    <submittedName>
        <fullName evidence="2">Uncharacterized protein</fullName>
    </submittedName>
</protein>
<feature type="chain" id="PRO_5040771037" evidence="1">
    <location>
        <begin position="22"/>
        <end position="303"/>
    </location>
</feature>
<dbReference type="AlphaFoldDB" id="A0A9W8WQE4"/>
<comment type="caution">
    <text evidence="2">The sequence shown here is derived from an EMBL/GenBank/DDBJ whole genome shotgun (WGS) entry which is preliminary data.</text>
</comment>
<evidence type="ECO:0000313" key="2">
    <source>
        <dbReference type="EMBL" id="KAJ4330604.1"/>
    </source>
</evidence>
<dbReference type="EMBL" id="JAPEUV010000186">
    <property type="protein sequence ID" value="KAJ4330604.1"/>
    <property type="molecule type" value="Genomic_DNA"/>
</dbReference>
<name>A0A9W8WQE4_9PLEO</name>
<accession>A0A9W8WQE4</accession>
<feature type="signal peptide" evidence="1">
    <location>
        <begin position="1"/>
        <end position="21"/>
    </location>
</feature>
<dbReference type="OrthoDB" id="3785519at2759"/>
<keyword evidence="1" id="KW-0732">Signal</keyword>
<dbReference type="Proteomes" id="UP001140562">
    <property type="component" value="Unassembled WGS sequence"/>
</dbReference>
<sequence>MLLPPVSKLLLLVSLAAGVTAAPAPALAIDNTAMRNCESDYARCLRLRMSLDYCHETVCNMYNNEVHLISSSIILNENADKCQCKPCQDNALPTVYDRAITCPTNDNTAGEVQVLNGRAGAKPAKNHCIVICTHAHCGLLCADPGQGGRTDETETATDTDTADLLDLANAQPDQLGVPLEEGMTTVITNIDAEGKLEGNCTWVCSGKVSCRLVCCDSAAASARSEAQCSLITDGGALPEGEAVEGAGKCEIVKKNKVAEIMVCQLPEAAGGDALTAGFRDTMGPQCVIYWIGLMPQLICRNVH</sequence>
<gene>
    <name evidence="2" type="ORF">N0V87_009865</name>
</gene>
<reference evidence="2" key="1">
    <citation type="submission" date="2022-10" db="EMBL/GenBank/DDBJ databases">
        <title>Tapping the CABI collections for fungal endophytes: first genome assemblies for Collariella, Neodidymelliopsis, Ascochyta clinopodiicola, Didymella pomorum, Didymosphaeria variabile, Neocosmospora piperis and Neocucurbitaria cava.</title>
        <authorList>
            <person name="Hill R."/>
        </authorList>
    </citation>
    <scope>NUCLEOTIDE SEQUENCE</scope>
    <source>
        <strain evidence="2">IMI 360193</strain>
    </source>
</reference>
<evidence type="ECO:0000256" key="1">
    <source>
        <dbReference type="SAM" id="SignalP"/>
    </source>
</evidence>
<organism evidence="2 3">
    <name type="scientific">Didymella glomerata</name>
    <dbReference type="NCBI Taxonomy" id="749621"/>
    <lineage>
        <taxon>Eukaryota</taxon>
        <taxon>Fungi</taxon>
        <taxon>Dikarya</taxon>
        <taxon>Ascomycota</taxon>
        <taxon>Pezizomycotina</taxon>
        <taxon>Dothideomycetes</taxon>
        <taxon>Pleosporomycetidae</taxon>
        <taxon>Pleosporales</taxon>
        <taxon>Pleosporineae</taxon>
        <taxon>Didymellaceae</taxon>
        <taxon>Didymella</taxon>
    </lineage>
</organism>
<proteinExistence type="predicted"/>
<evidence type="ECO:0000313" key="3">
    <source>
        <dbReference type="Proteomes" id="UP001140562"/>
    </source>
</evidence>
<keyword evidence="3" id="KW-1185">Reference proteome</keyword>